<gene>
    <name evidence="2" type="ORF">BBIA_0614</name>
</gene>
<reference evidence="2 3" key="1">
    <citation type="submission" date="2014-03" db="EMBL/GenBank/DDBJ databases">
        <title>Genomics of Bifidobacteria.</title>
        <authorList>
            <person name="Ventura M."/>
            <person name="Milani C."/>
            <person name="Lugli G.A."/>
        </authorList>
    </citation>
    <scope>NUCLEOTIDE SEQUENCE [LARGE SCALE GENOMIC DNA]</scope>
    <source>
        <strain evidence="2 3">DSM 23969</strain>
    </source>
</reference>
<organism evidence="2 3">
    <name type="scientific">Bifidobacterium biavatii DSM 23969</name>
    <dbReference type="NCBI Taxonomy" id="1437608"/>
    <lineage>
        <taxon>Bacteria</taxon>
        <taxon>Bacillati</taxon>
        <taxon>Actinomycetota</taxon>
        <taxon>Actinomycetes</taxon>
        <taxon>Bifidobacteriales</taxon>
        <taxon>Bifidobacteriaceae</taxon>
        <taxon>Bifidobacterium</taxon>
    </lineage>
</organism>
<protein>
    <submittedName>
        <fullName evidence="2">Phage minor structural protein</fullName>
    </submittedName>
</protein>
<accession>A0A087A0L5</accession>
<proteinExistence type="predicted"/>
<sequence>MTETIPVWAVILTAVIGSGATGTFTAWILRRFEKPSALERAMRLILFLRLEEINDRQVEDGHVCPIHIKERAEQIYSAYHDLGGNGLGTQMIEDIRDAHIKPDPQ</sequence>
<evidence type="ECO:0000313" key="3">
    <source>
        <dbReference type="Proteomes" id="UP000029108"/>
    </source>
</evidence>
<dbReference type="Proteomes" id="UP000029108">
    <property type="component" value="Unassembled WGS sequence"/>
</dbReference>
<dbReference type="EMBL" id="JGYN01000006">
    <property type="protein sequence ID" value="KFI52315.1"/>
    <property type="molecule type" value="Genomic_DNA"/>
</dbReference>
<comment type="caution">
    <text evidence="2">The sequence shown here is derived from an EMBL/GenBank/DDBJ whole genome shotgun (WGS) entry which is preliminary data.</text>
</comment>
<keyword evidence="3" id="KW-1185">Reference proteome</keyword>
<dbReference type="AlphaFoldDB" id="A0A087A0L5"/>
<evidence type="ECO:0000313" key="2">
    <source>
        <dbReference type="EMBL" id="KFI52315.1"/>
    </source>
</evidence>
<name>A0A087A0L5_9BIFI</name>
<keyword evidence="1" id="KW-1133">Transmembrane helix</keyword>
<dbReference type="eggNOG" id="ENOG5032E1F">
    <property type="taxonomic scope" value="Bacteria"/>
</dbReference>
<evidence type="ECO:0000256" key="1">
    <source>
        <dbReference type="SAM" id="Phobius"/>
    </source>
</evidence>
<feature type="transmembrane region" description="Helical" evidence="1">
    <location>
        <begin position="6"/>
        <end position="29"/>
    </location>
</feature>
<dbReference type="RefSeq" id="WP_051923724.1">
    <property type="nucleotide sequence ID" value="NZ_JGYN01000006.1"/>
</dbReference>
<keyword evidence="1" id="KW-0812">Transmembrane</keyword>
<keyword evidence="1" id="KW-0472">Membrane</keyword>